<keyword evidence="4" id="KW-0677">Repeat</keyword>
<evidence type="ECO:0000313" key="15">
    <source>
        <dbReference type="Proteomes" id="UP000440578"/>
    </source>
</evidence>
<evidence type="ECO:0000313" key="14">
    <source>
        <dbReference type="EMBL" id="KAF0298911.1"/>
    </source>
</evidence>
<gene>
    <name evidence="14" type="primary">CFAP44_5</name>
    <name evidence="14" type="ORF">FJT64_003771</name>
</gene>
<dbReference type="FunFam" id="2.130.10.10:FF:000401">
    <property type="entry name" value="Cilia- and flagella-associated protein 44"/>
    <property type="match status" value="1"/>
</dbReference>
<evidence type="ECO:0000256" key="8">
    <source>
        <dbReference type="ARBA" id="ARBA00023212"/>
    </source>
</evidence>
<keyword evidence="8" id="KW-0206">Cytoskeleton</keyword>
<dbReference type="SMART" id="SM00320">
    <property type="entry name" value="WD40"/>
    <property type="match status" value="3"/>
</dbReference>
<dbReference type="PANTHER" id="PTHR14885:SF3">
    <property type="entry name" value="CILIA- AND FLAGELLA-ASSOCIATED PROTEIN 44"/>
    <property type="match status" value="1"/>
</dbReference>
<evidence type="ECO:0000256" key="13">
    <source>
        <dbReference type="SAM" id="MobiDB-lite"/>
    </source>
</evidence>
<dbReference type="EMBL" id="VIIS01001403">
    <property type="protein sequence ID" value="KAF0298911.1"/>
    <property type="molecule type" value="Genomic_DNA"/>
</dbReference>
<keyword evidence="9" id="KW-0966">Cell projection</keyword>
<keyword evidence="3" id="KW-0853">WD repeat</keyword>
<evidence type="ECO:0000256" key="7">
    <source>
        <dbReference type="ARBA" id="ARBA00023069"/>
    </source>
</evidence>
<comment type="function">
    <text evidence="10">Flagellar protein involved in sperm flagellum axoneme organization and function.</text>
</comment>
<evidence type="ECO:0000256" key="5">
    <source>
        <dbReference type="ARBA" id="ARBA00022846"/>
    </source>
</evidence>
<keyword evidence="7" id="KW-0969">Cilium</keyword>
<keyword evidence="15" id="KW-1185">Reference proteome</keyword>
<evidence type="ECO:0000256" key="10">
    <source>
        <dbReference type="ARBA" id="ARBA00055223"/>
    </source>
</evidence>
<comment type="similarity">
    <text evidence="11">Belongs to the CFAP44 family.</text>
</comment>
<dbReference type="Proteomes" id="UP000440578">
    <property type="component" value="Unassembled WGS sequence"/>
</dbReference>
<feature type="region of interest" description="Disordered" evidence="13">
    <location>
        <begin position="1"/>
        <end position="92"/>
    </location>
</feature>
<name>A0A6A4WAK4_AMPAM</name>
<proteinExistence type="inferred from homology"/>
<dbReference type="GO" id="GO:0003341">
    <property type="term" value="P:cilium movement"/>
    <property type="evidence" value="ECO:0007669"/>
    <property type="project" value="UniProtKB-ARBA"/>
</dbReference>
<comment type="caution">
    <text evidence="14">The sequence shown here is derived from an EMBL/GenBank/DDBJ whole genome shotgun (WGS) entry which is preliminary data.</text>
</comment>
<comment type="subcellular location">
    <subcellularLocation>
        <location evidence="1">Cytoplasm</location>
        <location evidence="1">Cytoskeleton</location>
        <location evidence="1">Flagellum axoneme</location>
    </subcellularLocation>
</comment>
<dbReference type="GO" id="GO:0060285">
    <property type="term" value="P:cilium-dependent cell motility"/>
    <property type="evidence" value="ECO:0007669"/>
    <property type="project" value="UniProtKB-ARBA"/>
</dbReference>
<evidence type="ECO:0000256" key="6">
    <source>
        <dbReference type="ARBA" id="ARBA00023054"/>
    </source>
</evidence>
<keyword evidence="5 14" id="KW-0282">Flagellum</keyword>
<protein>
    <recommendedName>
        <fullName evidence="12">Cilia- and flagella-associated protein 44</fullName>
    </recommendedName>
</protein>
<organism evidence="14 15">
    <name type="scientific">Amphibalanus amphitrite</name>
    <name type="common">Striped barnacle</name>
    <name type="synonym">Balanus amphitrite</name>
    <dbReference type="NCBI Taxonomy" id="1232801"/>
    <lineage>
        <taxon>Eukaryota</taxon>
        <taxon>Metazoa</taxon>
        <taxon>Ecdysozoa</taxon>
        <taxon>Arthropoda</taxon>
        <taxon>Crustacea</taxon>
        <taxon>Multicrustacea</taxon>
        <taxon>Cirripedia</taxon>
        <taxon>Thoracica</taxon>
        <taxon>Thoracicalcarea</taxon>
        <taxon>Balanomorpha</taxon>
        <taxon>Balanoidea</taxon>
        <taxon>Balanidae</taxon>
        <taxon>Amphibalaninae</taxon>
        <taxon>Amphibalanus</taxon>
    </lineage>
</organism>
<evidence type="ECO:0000256" key="9">
    <source>
        <dbReference type="ARBA" id="ARBA00023273"/>
    </source>
</evidence>
<accession>A0A6A4WAK4</accession>
<dbReference type="SUPFAM" id="SSF50978">
    <property type="entry name" value="WD40 repeat-like"/>
    <property type="match status" value="1"/>
</dbReference>
<sequence>MSEEPDGPLQEENPEPVPTTEAEPTADATEEETDEAVAAPQEQPQLAEDQPGSQVTGSGSRTSRRSRTSMLSAPQEEPWVPPEYRPHDFVSGPEVSEHCPLGSQTLQFVSHSFGYDCLKADNLCLLDVKTAMFVSGNLVHFLDLEDRSLSYMRSSAPGGIGHATVHPGGQHFAVAEKGDGPRIIVYRWPERTVYRVLTGGTQREYAYVAFNASGDLLASQGGDPDFMLTVWNWETESTLLRCKAFSQDVYKVTFSPFHPGQLTSAGLGHIKLWKMAKTFTGLKLQGRLGRFGKTEISDINGFLQLPDGKVISGCEWGNILVWDDALIKVEITRRDGKPCHNGTIHKFHLEEGELISLGSDGWVRTWDFDTVDQAEASEELNGRYALDPMNELQFAAGSNLVSMWPHPDPDLESIWFMQDGNGGIWKADLSFSMTTRGPERLYECPAGPLRALVACPTGPLMAATGDDGHIAVFNYRRRELLVRSRFPAGGTTLIWLSAEVCGKTSQLLAGFADGCLRLVELHAAARKGAFGLSLVYVQKPHTAPITVMKQSPSVSWRSSASHMLLR</sequence>
<dbReference type="Gene3D" id="2.130.10.10">
    <property type="entry name" value="YVTN repeat-like/Quinoprotein amine dehydrogenase"/>
    <property type="match status" value="2"/>
</dbReference>
<evidence type="ECO:0000256" key="3">
    <source>
        <dbReference type="ARBA" id="ARBA00022574"/>
    </source>
</evidence>
<evidence type="ECO:0000256" key="2">
    <source>
        <dbReference type="ARBA" id="ARBA00022490"/>
    </source>
</evidence>
<dbReference type="InterPro" id="IPR036322">
    <property type="entry name" value="WD40_repeat_dom_sf"/>
</dbReference>
<keyword evidence="2" id="KW-0963">Cytoplasm</keyword>
<dbReference type="PANTHER" id="PTHR14885">
    <property type="entry name" value="CILIA- AND FLAGELLA-ASSOCIATED PROTEIN 43-RELATED"/>
    <property type="match status" value="1"/>
</dbReference>
<evidence type="ECO:0000256" key="4">
    <source>
        <dbReference type="ARBA" id="ARBA00022737"/>
    </source>
</evidence>
<feature type="compositionally biased region" description="Low complexity" evidence="13">
    <location>
        <begin position="18"/>
        <end position="27"/>
    </location>
</feature>
<dbReference type="InterPro" id="IPR001680">
    <property type="entry name" value="WD40_rpt"/>
</dbReference>
<evidence type="ECO:0000256" key="11">
    <source>
        <dbReference type="ARBA" id="ARBA00060934"/>
    </source>
</evidence>
<evidence type="ECO:0000256" key="1">
    <source>
        <dbReference type="ARBA" id="ARBA00004611"/>
    </source>
</evidence>
<dbReference type="InterPro" id="IPR015943">
    <property type="entry name" value="WD40/YVTN_repeat-like_dom_sf"/>
</dbReference>
<reference evidence="14 15" key="1">
    <citation type="submission" date="2019-07" db="EMBL/GenBank/DDBJ databases">
        <title>Draft genome assembly of a fouling barnacle, Amphibalanus amphitrite (Darwin, 1854): The first reference genome for Thecostraca.</title>
        <authorList>
            <person name="Kim W."/>
        </authorList>
    </citation>
    <scope>NUCLEOTIDE SEQUENCE [LARGE SCALE GENOMIC DNA]</scope>
    <source>
        <strain evidence="14">SNU_AA5</strain>
        <tissue evidence="14">Soma without cirri and trophi</tissue>
    </source>
</reference>
<keyword evidence="6" id="KW-0175">Coiled coil</keyword>
<evidence type="ECO:0000256" key="12">
    <source>
        <dbReference type="ARBA" id="ARBA00074727"/>
    </source>
</evidence>
<dbReference type="OrthoDB" id="1935234at2759"/>
<dbReference type="AlphaFoldDB" id="A0A6A4WAK4"/>